<dbReference type="OrthoDB" id="9801656at2"/>
<dbReference type="SUPFAM" id="SSF55729">
    <property type="entry name" value="Acyl-CoA N-acyltransferases (Nat)"/>
    <property type="match status" value="1"/>
</dbReference>
<evidence type="ECO:0000313" key="3">
    <source>
        <dbReference type="Proteomes" id="UP000199371"/>
    </source>
</evidence>
<dbReference type="PROSITE" id="PS51186">
    <property type="entry name" value="GNAT"/>
    <property type="match status" value="1"/>
</dbReference>
<sequence length="186" mass="21056">MLKIAASNRLSFTLLSEQDAGLLFEVDQDQEVMRYLNGGKLTTMQTIVDIFIPRMMQYRSPAQGYGIWQVRRLEDNAYIGWVLIRPMGFNTATPSRDDVELGWRFKRPYWGQGYASEAARAVADAVLANNSNVRFLSAIAVPDNAGSIGVMRKLGMQFVKRYLHRDALGDVDAVLYRMDVPQVETQ</sequence>
<dbReference type="RefSeq" id="WP_092791815.1">
    <property type="nucleotide sequence ID" value="NZ_FNXF01000004.1"/>
</dbReference>
<name>A0A1H6KV31_9GAMM</name>
<dbReference type="Pfam" id="PF13302">
    <property type="entry name" value="Acetyltransf_3"/>
    <property type="match status" value="1"/>
</dbReference>
<dbReference type="InterPro" id="IPR051531">
    <property type="entry name" value="N-acetyltransferase"/>
</dbReference>
<dbReference type="PANTHER" id="PTHR43792">
    <property type="entry name" value="GNAT FAMILY, PUTATIVE (AFU_ORTHOLOGUE AFUA_3G00765)-RELATED-RELATED"/>
    <property type="match status" value="1"/>
</dbReference>
<dbReference type="InterPro" id="IPR000182">
    <property type="entry name" value="GNAT_dom"/>
</dbReference>
<dbReference type="EMBL" id="FNXF01000004">
    <property type="protein sequence ID" value="SEH79436.1"/>
    <property type="molecule type" value="Genomic_DNA"/>
</dbReference>
<organism evidence="2 3">
    <name type="scientific">Rheinheimera pacifica</name>
    <dbReference type="NCBI Taxonomy" id="173990"/>
    <lineage>
        <taxon>Bacteria</taxon>
        <taxon>Pseudomonadati</taxon>
        <taxon>Pseudomonadota</taxon>
        <taxon>Gammaproteobacteria</taxon>
        <taxon>Chromatiales</taxon>
        <taxon>Chromatiaceae</taxon>
        <taxon>Rheinheimera</taxon>
    </lineage>
</organism>
<dbReference type="GO" id="GO:0016747">
    <property type="term" value="F:acyltransferase activity, transferring groups other than amino-acyl groups"/>
    <property type="evidence" value="ECO:0007669"/>
    <property type="project" value="InterPro"/>
</dbReference>
<dbReference type="STRING" id="173990.SAMN05660691_01471"/>
<accession>A0A1H6KV31</accession>
<feature type="domain" description="N-acetyltransferase" evidence="1">
    <location>
        <begin position="42"/>
        <end position="181"/>
    </location>
</feature>
<evidence type="ECO:0000259" key="1">
    <source>
        <dbReference type="PROSITE" id="PS51186"/>
    </source>
</evidence>
<keyword evidence="2" id="KW-0808">Transferase</keyword>
<proteinExistence type="predicted"/>
<protein>
    <submittedName>
        <fullName evidence="2">Protein N-acetyltransferase, RimJ/RimL family</fullName>
    </submittedName>
</protein>
<dbReference type="Proteomes" id="UP000199371">
    <property type="component" value="Unassembled WGS sequence"/>
</dbReference>
<dbReference type="AlphaFoldDB" id="A0A1H6KV31"/>
<keyword evidence="3" id="KW-1185">Reference proteome</keyword>
<dbReference type="PANTHER" id="PTHR43792:SF1">
    <property type="entry name" value="N-ACETYLTRANSFERASE DOMAIN-CONTAINING PROTEIN"/>
    <property type="match status" value="1"/>
</dbReference>
<evidence type="ECO:0000313" key="2">
    <source>
        <dbReference type="EMBL" id="SEH79436.1"/>
    </source>
</evidence>
<dbReference type="Gene3D" id="3.40.630.30">
    <property type="match status" value="1"/>
</dbReference>
<dbReference type="InterPro" id="IPR016181">
    <property type="entry name" value="Acyl_CoA_acyltransferase"/>
</dbReference>
<reference evidence="3" key="1">
    <citation type="submission" date="2016-10" db="EMBL/GenBank/DDBJ databases">
        <authorList>
            <person name="Varghese N."/>
            <person name="Submissions S."/>
        </authorList>
    </citation>
    <scope>NUCLEOTIDE SEQUENCE [LARGE SCALE GENOMIC DNA]</scope>
    <source>
        <strain evidence="3">DSM 17616</strain>
    </source>
</reference>
<gene>
    <name evidence="2" type="ORF">SAMN05660691_01471</name>
</gene>